<feature type="region of interest" description="Disordered" evidence="2">
    <location>
        <begin position="830"/>
        <end position="872"/>
    </location>
</feature>
<feature type="compositionally biased region" description="Polar residues" evidence="2">
    <location>
        <begin position="16"/>
        <end position="26"/>
    </location>
</feature>
<organism evidence="4 6">
    <name type="scientific">Microcaecilia unicolor</name>
    <dbReference type="NCBI Taxonomy" id="1415580"/>
    <lineage>
        <taxon>Eukaryota</taxon>
        <taxon>Metazoa</taxon>
        <taxon>Chordata</taxon>
        <taxon>Craniata</taxon>
        <taxon>Vertebrata</taxon>
        <taxon>Euteleostomi</taxon>
        <taxon>Amphibia</taxon>
        <taxon>Gymnophiona</taxon>
        <taxon>Siphonopidae</taxon>
        <taxon>Microcaecilia</taxon>
    </lineage>
</organism>
<feature type="region of interest" description="Disordered" evidence="2">
    <location>
        <begin position="1"/>
        <end position="36"/>
    </location>
</feature>
<gene>
    <name evidence="5 6 7 8" type="primary">ERICH6B</name>
</gene>
<evidence type="ECO:0000313" key="6">
    <source>
        <dbReference type="RefSeq" id="XP_030056370.1"/>
    </source>
</evidence>
<keyword evidence="1" id="KW-0175">Coiled coil</keyword>
<accession>A0A6P7Y049</accession>
<feature type="domain" description="FAM194 C-terminal" evidence="3">
    <location>
        <begin position="613"/>
        <end position="814"/>
    </location>
</feature>
<dbReference type="Pfam" id="PF14977">
    <property type="entry name" value="FAM194"/>
    <property type="match status" value="1"/>
</dbReference>
<evidence type="ECO:0000313" key="4">
    <source>
        <dbReference type="Proteomes" id="UP000515156"/>
    </source>
</evidence>
<feature type="compositionally biased region" description="Polar residues" evidence="2">
    <location>
        <begin position="315"/>
        <end position="331"/>
    </location>
</feature>
<proteinExistence type="predicted"/>
<protein>
    <submittedName>
        <fullName evidence="5 6">Glutamate-rich protein 6B</fullName>
    </submittedName>
</protein>
<feature type="region of interest" description="Disordered" evidence="2">
    <location>
        <begin position="78"/>
        <end position="401"/>
    </location>
</feature>
<dbReference type="RefSeq" id="XP_030056369.1">
    <property type="nucleotide sequence ID" value="XM_030200509.1"/>
</dbReference>
<feature type="compositionally biased region" description="Basic and acidic residues" evidence="2">
    <location>
        <begin position="830"/>
        <end position="840"/>
    </location>
</feature>
<feature type="compositionally biased region" description="Low complexity" evidence="2">
    <location>
        <begin position="144"/>
        <end position="157"/>
    </location>
</feature>
<dbReference type="RefSeq" id="XP_030056372.1">
    <property type="nucleotide sequence ID" value="XM_030200512.1"/>
</dbReference>
<feature type="compositionally biased region" description="Acidic residues" evidence="2">
    <location>
        <begin position="513"/>
        <end position="522"/>
    </location>
</feature>
<dbReference type="PANTHER" id="PTHR23093">
    <property type="entry name" value="SIMILAR TO CHROMOSOME 3 OPEN READING FRAME 20"/>
    <property type="match status" value="1"/>
</dbReference>
<keyword evidence="4" id="KW-1185">Reference proteome</keyword>
<evidence type="ECO:0000313" key="8">
    <source>
        <dbReference type="RefSeq" id="XP_030056372.1"/>
    </source>
</evidence>
<feature type="compositionally biased region" description="Polar residues" evidence="2">
    <location>
        <begin position="284"/>
        <end position="299"/>
    </location>
</feature>
<reference evidence="5 6" key="1">
    <citation type="submission" date="2025-04" db="UniProtKB">
        <authorList>
            <consortium name="RefSeq"/>
        </authorList>
    </citation>
    <scope>IDENTIFICATION</scope>
</reference>
<feature type="compositionally biased region" description="Polar residues" evidence="2">
    <location>
        <begin position="112"/>
        <end position="121"/>
    </location>
</feature>
<dbReference type="CTD" id="220081"/>
<name>A0A6P7Y049_9AMPH</name>
<evidence type="ECO:0000313" key="7">
    <source>
        <dbReference type="RefSeq" id="XP_030056371.1"/>
    </source>
</evidence>
<feature type="compositionally biased region" description="Basic and acidic residues" evidence="2">
    <location>
        <begin position="1"/>
        <end position="11"/>
    </location>
</feature>
<dbReference type="OrthoDB" id="527209at2759"/>
<feature type="compositionally biased region" description="Polar residues" evidence="2">
    <location>
        <begin position="131"/>
        <end position="143"/>
    </location>
</feature>
<dbReference type="GeneID" id="115468647"/>
<dbReference type="PANTHER" id="PTHR23093:SF17">
    <property type="entry name" value="GLUTAMATE-RICH PROTEIN 6B"/>
    <property type="match status" value="1"/>
</dbReference>
<feature type="compositionally biased region" description="Polar residues" evidence="2">
    <location>
        <begin position="232"/>
        <end position="244"/>
    </location>
</feature>
<feature type="region of interest" description="Disordered" evidence="2">
    <location>
        <begin position="493"/>
        <end position="533"/>
    </location>
</feature>
<dbReference type="AlphaFoldDB" id="A0A6P7Y049"/>
<dbReference type="Proteomes" id="UP000515156">
    <property type="component" value="Chromosome 4"/>
</dbReference>
<evidence type="ECO:0000259" key="3">
    <source>
        <dbReference type="Pfam" id="PF14977"/>
    </source>
</evidence>
<dbReference type="KEGG" id="muo:115468647"/>
<feature type="compositionally biased region" description="Basic residues" evidence="2">
    <location>
        <begin position="861"/>
        <end position="872"/>
    </location>
</feature>
<evidence type="ECO:0000256" key="2">
    <source>
        <dbReference type="SAM" id="MobiDB-lite"/>
    </source>
</evidence>
<feature type="compositionally biased region" description="Polar residues" evidence="2">
    <location>
        <begin position="172"/>
        <end position="187"/>
    </location>
</feature>
<feature type="compositionally biased region" description="Polar residues" evidence="2">
    <location>
        <begin position="252"/>
        <end position="273"/>
    </location>
</feature>
<evidence type="ECO:0000256" key="1">
    <source>
        <dbReference type="SAM" id="Coils"/>
    </source>
</evidence>
<feature type="compositionally biased region" description="Polar residues" evidence="2">
    <location>
        <begin position="375"/>
        <end position="385"/>
    </location>
</feature>
<feature type="coiled-coil region" evidence="1">
    <location>
        <begin position="37"/>
        <end position="64"/>
    </location>
</feature>
<sequence>MHSDTYRKDGQDGENESSLNPSSSQDHIPPEPKPLVLLLSEENVKNLEKEYEEATGSLSKCSMQEYLQHMYFSKMDLSKSSGTGAVNISEERDPGVSPQTPQWEEDGKSPWQAGTSSTAETPEQEFWTMLPTHSQDGSSSETKSSVYAASSFVSSGSLNDNTPDSKGPLHATAQTQTDWSSSGSSVEKATEWLKMQNAEDAHVKNKSKGAKSQGRTVEKVWTSKNKEDEQSSYRSTPKNVNQAEENGKKTIPDQNIHQRSSKSQPKRSTAQKVQKSKDHKFEESTASEATTKDISTQSQSPPPFLKKPIRVVQEGQESVTQEGVEQLSQKTEVAVDGETAEDTSKQAQLLTPTLKKPKRADKEEQDNIQWKGVEHTSQMTETTASGGKIKDTSPTTVLKKPKRAAKNLLEIQEESEPGELLTSEEMEGDINKQSFTNLKKYKRTITKLQESQVLQGVNSQSALQLSESFSNSEINQQQNSRFLKRKRSLKRLQNAYEPQQVKVGARREHAEADSSDEVEDTSTEAHSLEKKPIASSSEQFKKKMLKGHVSAFKSALQKSVLNMASMLDRKISFRLSEAKNLWSSFPVEEEEEPDDLFMSAAIIQTKYLKKPNEAVRKFYPSGKIFFIFFPDGTGQVHYPSGRVAIMIIRDSPNHIAYIILEDQAMEQPVRAVFKSDGHATCYQQNKLLWLNLKPTGGYYFDKDGKTLKRWSWWDFSQHIHAPPFQSINMKINANIRIRVISQDQIYLIFSKKDHLVGFNIGAKLTLRDQKNLESPKAQICKIEHYLHLQTAVIRRLLQQIHNMLKHPTRHLVETLRPQDLIVQFQKAKKRQESYYKKKNDSSTSIEQIPPRSKTAKPYSTNKRRVTRKTASS</sequence>
<dbReference type="RefSeq" id="XP_030056371.1">
    <property type="nucleotide sequence ID" value="XM_030200511.1"/>
</dbReference>
<dbReference type="InterPro" id="IPR029281">
    <property type="entry name" value="FAM194_C"/>
</dbReference>
<dbReference type="RefSeq" id="XP_030056370.1">
    <property type="nucleotide sequence ID" value="XM_030200510.1"/>
</dbReference>
<evidence type="ECO:0000313" key="5">
    <source>
        <dbReference type="RefSeq" id="XP_030056369.1"/>
    </source>
</evidence>